<dbReference type="Gene3D" id="3.40.50.2060">
    <property type="match status" value="1"/>
</dbReference>
<keyword evidence="3" id="KW-1185">Reference proteome</keyword>
<reference evidence="2 3" key="1">
    <citation type="submission" date="2024-04" db="EMBL/GenBank/DDBJ databases">
        <authorList>
            <person name="Rising A."/>
            <person name="Reimegard J."/>
            <person name="Sonavane S."/>
            <person name="Akerstrom W."/>
            <person name="Nylinder S."/>
            <person name="Hedman E."/>
            <person name="Kallberg Y."/>
        </authorList>
    </citation>
    <scope>NUCLEOTIDE SEQUENCE [LARGE SCALE GENOMIC DNA]</scope>
</reference>
<dbReference type="Proteomes" id="UP001497382">
    <property type="component" value="Unassembled WGS sequence"/>
</dbReference>
<gene>
    <name evidence="2" type="ORF">LARSCL_LOCUS21936</name>
</gene>
<dbReference type="InterPro" id="IPR036045">
    <property type="entry name" value="Sec1-like_sf"/>
</dbReference>
<name>A0AAV2BXS4_9ARAC</name>
<evidence type="ECO:0000256" key="1">
    <source>
        <dbReference type="ARBA" id="ARBA00009884"/>
    </source>
</evidence>
<organism evidence="2 3">
    <name type="scientific">Larinioides sclopetarius</name>
    <dbReference type="NCBI Taxonomy" id="280406"/>
    <lineage>
        <taxon>Eukaryota</taxon>
        <taxon>Metazoa</taxon>
        <taxon>Ecdysozoa</taxon>
        <taxon>Arthropoda</taxon>
        <taxon>Chelicerata</taxon>
        <taxon>Arachnida</taxon>
        <taxon>Araneae</taxon>
        <taxon>Araneomorphae</taxon>
        <taxon>Entelegynae</taxon>
        <taxon>Araneoidea</taxon>
        <taxon>Araneidae</taxon>
        <taxon>Larinioides</taxon>
    </lineage>
</organism>
<sequence length="94" mass="11075">MSWNRRALEKSGIRNICRRKIMDDILMPLKKEKEWKILILDEFAMKVISLCFKTEEVMACNIALIENLDDIRERIPYLSAIYIITPSVQITECV</sequence>
<dbReference type="SUPFAM" id="SSF56815">
    <property type="entry name" value="Sec1/munc18-like (SM) proteins"/>
    <property type="match status" value="1"/>
</dbReference>
<dbReference type="GO" id="GO:0016192">
    <property type="term" value="P:vesicle-mediated transport"/>
    <property type="evidence" value="ECO:0007669"/>
    <property type="project" value="InterPro"/>
</dbReference>
<evidence type="ECO:0000313" key="2">
    <source>
        <dbReference type="EMBL" id="CAL1300434.1"/>
    </source>
</evidence>
<dbReference type="EMBL" id="CAXIEN010000554">
    <property type="protein sequence ID" value="CAL1300434.1"/>
    <property type="molecule type" value="Genomic_DNA"/>
</dbReference>
<comment type="caution">
    <text evidence="2">The sequence shown here is derived from an EMBL/GenBank/DDBJ whole genome shotgun (WGS) entry which is preliminary data.</text>
</comment>
<accession>A0AAV2BXS4</accession>
<protein>
    <submittedName>
        <fullName evidence="2">Uncharacterized protein</fullName>
    </submittedName>
</protein>
<proteinExistence type="inferred from homology"/>
<comment type="similarity">
    <text evidence="1">Belongs to the STXBP/unc-18/SEC1 family.</text>
</comment>
<dbReference type="InterPro" id="IPR001619">
    <property type="entry name" value="Sec1-like"/>
</dbReference>
<dbReference type="Pfam" id="PF00995">
    <property type="entry name" value="Sec1"/>
    <property type="match status" value="1"/>
</dbReference>
<evidence type="ECO:0000313" key="3">
    <source>
        <dbReference type="Proteomes" id="UP001497382"/>
    </source>
</evidence>
<dbReference type="InterPro" id="IPR043154">
    <property type="entry name" value="Sec-1-like_dom1"/>
</dbReference>
<dbReference type="AlphaFoldDB" id="A0AAV2BXS4"/>